<dbReference type="Pfam" id="PF06985">
    <property type="entry name" value="HET"/>
    <property type="match status" value="1"/>
</dbReference>
<proteinExistence type="predicted"/>
<protein>
    <submittedName>
        <fullName evidence="2">Heterokaryon incompatibility protein-domain-containing protein</fullName>
    </submittedName>
</protein>
<feature type="domain" description="Heterokaryon incompatibility" evidence="1">
    <location>
        <begin position="58"/>
        <end position="166"/>
    </location>
</feature>
<dbReference type="EMBL" id="JAGMUU010000014">
    <property type="protein sequence ID" value="KAH7139862.1"/>
    <property type="molecule type" value="Genomic_DNA"/>
</dbReference>
<dbReference type="InterPro" id="IPR010730">
    <property type="entry name" value="HET"/>
</dbReference>
<dbReference type="Proteomes" id="UP000717696">
    <property type="component" value="Unassembled WGS sequence"/>
</dbReference>
<dbReference type="OrthoDB" id="5571888at2759"/>
<evidence type="ECO:0000313" key="2">
    <source>
        <dbReference type="EMBL" id="KAH7139862.1"/>
    </source>
</evidence>
<comment type="caution">
    <text evidence="2">The sequence shown here is derived from an EMBL/GenBank/DDBJ whole genome shotgun (WGS) entry which is preliminary data.</text>
</comment>
<organism evidence="2 3">
    <name type="scientific">Dactylonectria estremocensis</name>
    <dbReference type="NCBI Taxonomy" id="1079267"/>
    <lineage>
        <taxon>Eukaryota</taxon>
        <taxon>Fungi</taxon>
        <taxon>Dikarya</taxon>
        <taxon>Ascomycota</taxon>
        <taxon>Pezizomycotina</taxon>
        <taxon>Sordariomycetes</taxon>
        <taxon>Hypocreomycetidae</taxon>
        <taxon>Hypocreales</taxon>
        <taxon>Nectriaceae</taxon>
        <taxon>Dactylonectria</taxon>
    </lineage>
</organism>
<gene>
    <name evidence="2" type="ORF">B0J13DRAFT_638885</name>
</gene>
<dbReference type="PANTHER" id="PTHR24148">
    <property type="entry name" value="ANKYRIN REPEAT DOMAIN-CONTAINING PROTEIN 39 HOMOLOG-RELATED"/>
    <property type="match status" value="1"/>
</dbReference>
<keyword evidence="3" id="KW-1185">Reference proteome</keyword>
<name>A0A9P9IZP8_9HYPO</name>
<reference evidence="2" key="1">
    <citation type="journal article" date="2021" name="Nat. Commun.">
        <title>Genetic determinants of endophytism in the Arabidopsis root mycobiome.</title>
        <authorList>
            <person name="Mesny F."/>
            <person name="Miyauchi S."/>
            <person name="Thiergart T."/>
            <person name="Pickel B."/>
            <person name="Atanasova L."/>
            <person name="Karlsson M."/>
            <person name="Huettel B."/>
            <person name="Barry K.W."/>
            <person name="Haridas S."/>
            <person name="Chen C."/>
            <person name="Bauer D."/>
            <person name="Andreopoulos W."/>
            <person name="Pangilinan J."/>
            <person name="LaButti K."/>
            <person name="Riley R."/>
            <person name="Lipzen A."/>
            <person name="Clum A."/>
            <person name="Drula E."/>
            <person name="Henrissat B."/>
            <person name="Kohler A."/>
            <person name="Grigoriev I.V."/>
            <person name="Martin F.M."/>
            <person name="Hacquard S."/>
        </authorList>
    </citation>
    <scope>NUCLEOTIDE SEQUENCE</scope>
    <source>
        <strain evidence="2">MPI-CAGE-AT-0021</strain>
    </source>
</reference>
<sequence>MASCSTRQLTTGELSQLPAYQYDALREQEFRIVYLHPGTDADELMVSVEVRATVTSGFNAVSYVWSNTEKVHRIYAANAVVTNEIKEGEKVVCVETEVPPSAYVMITDNLRKVLLSIRNKDLYIPLWIDSLCINQDDIAEKTGQVKKMDVVYASASCTLICLTGYDEMMP</sequence>
<dbReference type="InterPro" id="IPR052895">
    <property type="entry name" value="HetReg/Transcr_Mod"/>
</dbReference>
<accession>A0A9P9IZP8</accession>
<evidence type="ECO:0000259" key="1">
    <source>
        <dbReference type="Pfam" id="PF06985"/>
    </source>
</evidence>
<dbReference type="AlphaFoldDB" id="A0A9P9IZP8"/>
<evidence type="ECO:0000313" key="3">
    <source>
        <dbReference type="Proteomes" id="UP000717696"/>
    </source>
</evidence>
<dbReference type="PANTHER" id="PTHR24148:SF64">
    <property type="entry name" value="HETEROKARYON INCOMPATIBILITY DOMAIN-CONTAINING PROTEIN"/>
    <property type="match status" value="1"/>
</dbReference>